<dbReference type="Proteomes" id="UP000697998">
    <property type="component" value="Unassembled WGS sequence"/>
</dbReference>
<evidence type="ECO:0000313" key="3">
    <source>
        <dbReference type="EMBL" id="MBK7674775.1"/>
    </source>
</evidence>
<name>A0A935Q0K4_9PROT</name>
<accession>A0A935Q0K4</accession>
<feature type="signal peptide" evidence="1">
    <location>
        <begin position="1"/>
        <end position="27"/>
    </location>
</feature>
<comment type="caution">
    <text evidence="3">The sequence shown here is derived from an EMBL/GenBank/DDBJ whole genome shotgun (WGS) entry which is preliminary data.</text>
</comment>
<gene>
    <name evidence="3" type="ORF">IPJ27_08380</name>
</gene>
<reference evidence="3 4" key="1">
    <citation type="submission" date="2020-10" db="EMBL/GenBank/DDBJ databases">
        <title>Connecting structure to function with the recovery of over 1000 high-quality activated sludge metagenome-assembled genomes encoding full-length rRNA genes using long-read sequencing.</title>
        <authorList>
            <person name="Singleton C.M."/>
            <person name="Petriglieri F."/>
            <person name="Kristensen J.M."/>
            <person name="Kirkegaard R.H."/>
            <person name="Michaelsen T.Y."/>
            <person name="Andersen M.H."/>
            <person name="Karst S.M."/>
            <person name="Dueholm M.S."/>
            <person name="Nielsen P.H."/>
            <person name="Albertsen M."/>
        </authorList>
    </citation>
    <scope>NUCLEOTIDE SEQUENCE [LARGE SCALE GENOMIC DNA]</scope>
    <source>
        <strain evidence="3">EsbW_18-Q3-R4-48_BATAC.285</strain>
    </source>
</reference>
<feature type="domain" description="Tll0287-like" evidence="2">
    <location>
        <begin position="48"/>
        <end position="196"/>
    </location>
</feature>
<evidence type="ECO:0000259" key="2">
    <source>
        <dbReference type="Pfam" id="PF11845"/>
    </source>
</evidence>
<dbReference type="AlphaFoldDB" id="A0A935Q0K4"/>
<proteinExistence type="predicted"/>
<dbReference type="InterPro" id="IPR021796">
    <property type="entry name" value="Tll0287-like_dom"/>
</dbReference>
<organism evidence="3 4">
    <name type="scientific">Candidatus Accumulibacter proximus</name>
    <dbReference type="NCBI Taxonomy" id="2954385"/>
    <lineage>
        <taxon>Bacteria</taxon>
        <taxon>Pseudomonadati</taxon>
        <taxon>Pseudomonadota</taxon>
        <taxon>Betaproteobacteria</taxon>
        <taxon>Candidatus Accumulibacter</taxon>
    </lineage>
</organism>
<protein>
    <submittedName>
        <fullName evidence="3">DUF3365 domain-containing protein</fullName>
    </submittedName>
</protein>
<sequence>MNLLTIGPAMKLPLTLILLTATLHAGAQDVGALTAETKKTVLPVVPKVVNAMQEAVAEKGVAGAIPVCKDQAPRLIKEVRDSTGWSIRRVSLKPRNPERGTPDIWEVRTLADFNIRAAAGEKPEVLERSEIVSENGKQVFRYMKALPVADVCLKCHGPAESLDAGLKAKLVESYPHDQATGYAKGQIRGALTVIRPL</sequence>
<evidence type="ECO:0000256" key="1">
    <source>
        <dbReference type="SAM" id="SignalP"/>
    </source>
</evidence>
<dbReference type="EMBL" id="JADJMH010000005">
    <property type="protein sequence ID" value="MBK7674775.1"/>
    <property type="molecule type" value="Genomic_DNA"/>
</dbReference>
<dbReference type="Pfam" id="PF11845">
    <property type="entry name" value="Tll0287-like"/>
    <property type="match status" value="1"/>
</dbReference>
<keyword evidence="1" id="KW-0732">Signal</keyword>
<evidence type="ECO:0000313" key="4">
    <source>
        <dbReference type="Proteomes" id="UP000697998"/>
    </source>
</evidence>
<feature type="chain" id="PRO_5038141614" evidence="1">
    <location>
        <begin position="28"/>
        <end position="197"/>
    </location>
</feature>